<dbReference type="Proteomes" id="UP000239663">
    <property type="component" value="Unassembled WGS sequence"/>
</dbReference>
<accession>A0A2S7N3W1</accession>
<name>A0A2S7N3W1_9BACI</name>
<dbReference type="InterPro" id="IPR023214">
    <property type="entry name" value="HAD_sf"/>
</dbReference>
<dbReference type="InterPro" id="IPR036412">
    <property type="entry name" value="HAD-like_sf"/>
</dbReference>
<proteinExistence type="predicted"/>
<dbReference type="EMBL" id="PKOZ01000001">
    <property type="protein sequence ID" value="PQD96708.1"/>
    <property type="molecule type" value="Genomic_DNA"/>
</dbReference>
<keyword evidence="2" id="KW-1185">Reference proteome</keyword>
<gene>
    <name evidence="1" type="ORF">CYL18_02110</name>
</gene>
<protein>
    <recommendedName>
        <fullName evidence="3">HAD family hydrolase</fullName>
    </recommendedName>
</protein>
<comment type="caution">
    <text evidence="1">The sequence shown here is derived from an EMBL/GenBank/DDBJ whole genome shotgun (WGS) entry which is preliminary data.</text>
</comment>
<reference evidence="1 2" key="1">
    <citation type="submission" date="2017-12" db="EMBL/GenBank/DDBJ databases">
        <title>Taxonomic description and draft genome of Pradoshia cofamensis Gen. nov., sp. nov., a thermotolerant bacillale isolated from anterior gut of earthworm Eisenia fetida.</title>
        <authorList>
            <person name="Saha T."/>
            <person name="Chakraborty R."/>
        </authorList>
    </citation>
    <scope>NUCLEOTIDE SEQUENCE [LARGE SCALE GENOMIC DNA]</scope>
    <source>
        <strain evidence="1 2">EAG3</strain>
    </source>
</reference>
<dbReference type="PANTHER" id="PTHR18901:SF38">
    <property type="entry name" value="PSEUDOURIDINE-5'-PHOSPHATASE"/>
    <property type="match status" value="1"/>
</dbReference>
<dbReference type="SUPFAM" id="SSF56784">
    <property type="entry name" value="HAD-like"/>
    <property type="match status" value="1"/>
</dbReference>
<dbReference type="PANTHER" id="PTHR18901">
    <property type="entry name" value="2-DEOXYGLUCOSE-6-PHOSPHATE PHOSPHATASE 2"/>
    <property type="match status" value="1"/>
</dbReference>
<dbReference type="AlphaFoldDB" id="A0A2S7N3W1"/>
<dbReference type="InterPro" id="IPR023198">
    <property type="entry name" value="PGP-like_dom2"/>
</dbReference>
<evidence type="ECO:0000313" key="2">
    <source>
        <dbReference type="Proteomes" id="UP000239663"/>
    </source>
</evidence>
<evidence type="ECO:0008006" key="3">
    <source>
        <dbReference type="Google" id="ProtNLM"/>
    </source>
</evidence>
<dbReference type="InterPro" id="IPR006439">
    <property type="entry name" value="HAD-SF_hydro_IA"/>
</dbReference>
<dbReference type="InterPro" id="IPR041492">
    <property type="entry name" value="HAD_2"/>
</dbReference>
<dbReference type="Pfam" id="PF13419">
    <property type="entry name" value="HAD_2"/>
    <property type="match status" value="1"/>
</dbReference>
<dbReference type="NCBIfam" id="TIGR01509">
    <property type="entry name" value="HAD-SF-IA-v3"/>
    <property type="match status" value="1"/>
</dbReference>
<dbReference type="SFLD" id="SFLDG01129">
    <property type="entry name" value="C1.5:_HAD__Beta-PGM__Phosphata"/>
    <property type="match status" value="1"/>
</dbReference>
<dbReference type="SFLD" id="SFLDS00003">
    <property type="entry name" value="Haloacid_Dehalogenase"/>
    <property type="match status" value="1"/>
</dbReference>
<organism evidence="1 2">
    <name type="scientific">Pradoshia eiseniae</name>
    <dbReference type="NCBI Taxonomy" id="2064768"/>
    <lineage>
        <taxon>Bacteria</taxon>
        <taxon>Bacillati</taxon>
        <taxon>Bacillota</taxon>
        <taxon>Bacilli</taxon>
        <taxon>Bacillales</taxon>
        <taxon>Bacillaceae</taxon>
        <taxon>Pradoshia</taxon>
    </lineage>
</organism>
<sequence>MDFIKQAGTDPFLSEEARHHSLQHKERSILLGRHQLEGKEDMTTKAIIFDFDGLIFDTETCELKSFEQLYEKYGVEFPKDEWLRIVGTISTYDPYETLTGAHPQLMKNDLMAEYAALFEKIVEGETVREGVKEYIERGKELGLKIAIASSSSRKWIEKYLAVIGLDVALFDVICTSDDVKNVKPDPELYEKVLSHFDIEPGEAIVFEDSANGSLAAIRANIPCVIVPNEVTKGLVFDERVALRLNSKKDMELDRVIEFISSRQ</sequence>
<dbReference type="Gene3D" id="1.10.150.240">
    <property type="entry name" value="Putative phosphatase, domain 2"/>
    <property type="match status" value="1"/>
</dbReference>
<dbReference type="PRINTS" id="PR00413">
    <property type="entry name" value="HADHALOGNASE"/>
</dbReference>
<dbReference type="Gene3D" id="3.40.50.1000">
    <property type="entry name" value="HAD superfamily/HAD-like"/>
    <property type="match status" value="1"/>
</dbReference>
<evidence type="ECO:0000313" key="1">
    <source>
        <dbReference type="EMBL" id="PQD96708.1"/>
    </source>
</evidence>